<dbReference type="PANTHER" id="PTHR30469">
    <property type="entry name" value="MULTIDRUG RESISTANCE PROTEIN MDTA"/>
    <property type="match status" value="1"/>
</dbReference>
<dbReference type="HOGENOM" id="CLU_018816_1_4_4"/>
<dbReference type="Gene3D" id="1.10.287.470">
    <property type="entry name" value="Helix hairpin bin"/>
    <property type="match status" value="1"/>
</dbReference>
<name>S6A9F6_SULDS</name>
<accession>S6A9F6</accession>
<dbReference type="Proteomes" id="UP000015559">
    <property type="component" value="Chromosome"/>
</dbReference>
<evidence type="ECO:0000256" key="1">
    <source>
        <dbReference type="ARBA" id="ARBA00009477"/>
    </source>
</evidence>
<dbReference type="NCBIfam" id="TIGR01730">
    <property type="entry name" value="RND_mfp"/>
    <property type="match status" value="1"/>
</dbReference>
<feature type="domain" description="CusB-like beta-barrel" evidence="3">
    <location>
        <begin position="215"/>
        <end position="278"/>
    </location>
</feature>
<keyword evidence="5" id="KW-1185">Reference proteome</keyword>
<dbReference type="InterPro" id="IPR058625">
    <property type="entry name" value="MdtA-like_BSH"/>
</dbReference>
<evidence type="ECO:0000259" key="2">
    <source>
        <dbReference type="Pfam" id="PF25917"/>
    </source>
</evidence>
<dbReference type="eggNOG" id="COG0845">
    <property type="taxonomic scope" value="Bacteria"/>
</dbReference>
<dbReference type="Gene3D" id="2.40.50.100">
    <property type="match status" value="1"/>
</dbReference>
<evidence type="ECO:0000259" key="3">
    <source>
        <dbReference type="Pfam" id="PF25954"/>
    </source>
</evidence>
<dbReference type="GO" id="GO:1990281">
    <property type="term" value="C:efflux pump complex"/>
    <property type="evidence" value="ECO:0007669"/>
    <property type="project" value="TreeGrafter"/>
</dbReference>
<dbReference type="PANTHER" id="PTHR30469:SF15">
    <property type="entry name" value="HLYD FAMILY OF SECRETION PROTEINS"/>
    <property type="match status" value="1"/>
</dbReference>
<gene>
    <name evidence="4" type="ORF">SCD_n00176</name>
</gene>
<dbReference type="SUPFAM" id="SSF111369">
    <property type="entry name" value="HlyD-like secretion proteins"/>
    <property type="match status" value="1"/>
</dbReference>
<evidence type="ECO:0000313" key="5">
    <source>
        <dbReference type="Proteomes" id="UP000015559"/>
    </source>
</evidence>
<dbReference type="GO" id="GO:0015562">
    <property type="term" value="F:efflux transmembrane transporter activity"/>
    <property type="evidence" value="ECO:0007669"/>
    <property type="project" value="TreeGrafter"/>
</dbReference>
<dbReference type="Pfam" id="PF25917">
    <property type="entry name" value="BSH_RND"/>
    <property type="match status" value="1"/>
</dbReference>
<dbReference type="KEGG" id="sdr:SCD_n00176"/>
<reference evidence="4 5" key="1">
    <citation type="journal article" date="2012" name="Appl. Environ. Microbiol.">
        <title>Draft genome sequence of a psychrotolerant sulfur-oxidizing bacterium, Sulfuricella denitrificans skB26, and proteomic insights into cold adaptation.</title>
        <authorList>
            <person name="Watanabe T."/>
            <person name="Kojima H."/>
            <person name="Fukui M."/>
        </authorList>
    </citation>
    <scope>NUCLEOTIDE SEQUENCE [LARGE SCALE GENOMIC DNA]</scope>
    <source>
        <strain evidence="5">skB26</strain>
    </source>
</reference>
<proteinExistence type="inferred from homology"/>
<dbReference type="AlphaFoldDB" id="S6A9F6"/>
<dbReference type="Pfam" id="PF25954">
    <property type="entry name" value="Beta-barrel_RND_2"/>
    <property type="match status" value="1"/>
</dbReference>
<dbReference type="InterPro" id="IPR058792">
    <property type="entry name" value="Beta-barrel_RND_2"/>
</dbReference>
<dbReference type="Gene3D" id="2.40.420.20">
    <property type="match status" value="1"/>
</dbReference>
<dbReference type="STRING" id="1163617.SCD_n00176"/>
<dbReference type="InterPro" id="IPR006143">
    <property type="entry name" value="RND_pump_MFP"/>
</dbReference>
<sequence length="368" mass="39376">MRHSAQTLMSPWTNIMRTTHFILIPCLLGAVLLLPGCAKKPEEQKKGPSAAIITVIQAQSRTMQVLEQSVGEADSSTSPKVGAEVAGRIIKVHVEIGAPVKKGQLLAEIDATDFSSDEKRLAAQATSQRKLTERYRELAGKGFVSPSLLEGYEAQNVSAREQYTRAAKNLSRTRILSPVDGRVDNRMVSVGDWIDLGKPVFQLSTSENLRVRLPFPETAAQRIKVGQVVKLSTPTAPDATVIGKIEQVRPMVGSTNRAFDAVVEVKNPGGWKPGASVNGAVVVEEHAEAVTVPEVSVVLRPAGKVVYVIDNGKAVQYVVITGVTQNGQVEILQGIRSGETVAVDGAGFLTDKAAVSVKEVSGKKGEQK</sequence>
<dbReference type="EMBL" id="AP013066">
    <property type="protein sequence ID" value="BAN34025.1"/>
    <property type="molecule type" value="Genomic_DNA"/>
</dbReference>
<protein>
    <submittedName>
        <fullName evidence="4">Secretion protein HlyD</fullName>
    </submittedName>
</protein>
<evidence type="ECO:0000313" key="4">
    <source>
        <dbReference type="EMBL" id="BAN34025.1"/>
    </source>
</evidence>
<comment type="similarity">
    <text evidence="1">Belongs to the membrane fusion protein (MFP) (TC 8.A.1) family.</text>
</comment>
<feature type="domain" description="Multidrug resistance protein MdtA-like barrel-sandwich hybrid" evidence="2">
    <location>
        <begin position="80"/>
        <end position="201"/>
    </location>
</feature>
<dbReference type="Gene3D" id="2.40.30.170">
    <property type="match status" value="1"/>
</dbReference>
<organism evidence="4 5">
    <name type="scientific">Sulfuricella denitrificans (strain DSM 22764 / NBRC 105220 / skB26)</name>
    <dbReference type="NCBI Taxonomy" id="1163617"/>
    <lineage>
        <taxon>Bacteria</taxon>
        <taxon>Pseudomonadati</taxon>
        <taxon>Pseudomonadota</taxon>
        <taxon>Betaproteobacteria</taxon>
        <taxon>Nitrosomonadales</taxon>
        <taxon>Sulfuricellaceae</taxon>
        <taxon>Sulfuricella</taxon>
    </lineage>
</organism>